<organism evidence="1">
    <name type="scientific">Lepeophtheirus salmonis</name>
    <name type="common">Salmon louse</name>
    <name type="synonym">Caligus salmonis</name>
    <dbReference type="NCBI Taxonomy" id="72036"/>
    <lineage>
        <taxon>Eukaryota</taxon>
        <taxon>Metazoa</taxon>
        <taxon>Ecdysozoa</taxon>
        <taxon>Arthropoda</taxon>
        <taxon>Crustacea</taxon>
        <taxon>Multicrustacea</taxon>
        <taxon>Hexanauplia</taxon>
        <taxon>Copepoda</taxon>
        <taxon>Siphonostomatoida</taxon>
        <taxon>Caligidae</taxon>
        <taxon>Lepeophtheirus</taxon>
    </lineage>
</organism>
<dbReference type="EMBL" id="HACA01002979">
    <property type="protein sequence ID" value="CDW20340.1"/>
    <property type="molecule type" value="Transcribed_RNA"/>
</dbReference>
<protein>
    <submittedName>
        <fullName evidence="1">Uncharacterized protein</fullName>
    </submittedName>
</protein>
<dbReference type="AlphaFoldDB" id="A0A0K2T3J0"/>
<feature type="non-terminal residue" evidence="1">
    <location>
        <position position="1"/>
    </location>
</feature>
<proteinExistence type="predicted"/>
<evidence type="ECO:0000313" key="1">
    <source>
        <dbReference type="EMBL" id="CDW20340.1"/>
    </source>
</evidence>
<name>A0A0K2T3J0_LEPSM</name>
<sequence>LTSPQRIYCSPNKISEMPKKICCYGWFKINKGHEFRATYRTITKYFVEYADVCTLTAPFRVKQHLVSSSHIKNMNAYEQHLTHDDSDNFNTNPLNMLVPYNTPFLTVENPIFSKFMKKYADTTNPGRRLYID</sequence>
<accession>A0A0K2T3J0</accession>
<reference evidence="1" key="1">
    <citation type="submission" date="2014-05" db="EMBL/GenBank/DDBJ databases">
        <authorList>
            <person name="Chronopoulou M."/>
        </authorList>
    </citation>
    <scope>NUCLEOTIDE SEQUENCE</scope>
    <source>
        <tissue evidence="1">Whole organism</tissue>
    </source>
</reference>